<accession>A0A8D8U5T5</accession>
<dbReference type="EMBL" id="HBUF01338834">
    <property type="protein sequence ID" value="CAG6698968.1"/>
    <property type="molecule type" value="Transcribed_RNA"/>
</dbReference>
<proteinExistence type="predicted"/>
<dbReference type="EMBL" id="HBUF01338820">
    <property type="protein sequence ID" value="CAG6698897.1"/>
    <property type="molecule type" value="Transcribed_RNA"/>
</dbReference>
<evidence type="ECO:0000313" key="1">
    <source>
        <dbReference type="EMBL" id="CAG6698924.1"/>
    </source>
</evidence>
<dbReference type="AlphaFoldDB" id="A0A8D8U5T5"/>
<name>A0A8D8U5T5_9HEMI</name>
<sequence>MLPTNLGGGGGAKNKIYSRYSYRAVARIFFFGGGGGGGGSLCSNSSFLCKMSGLGGGNFWCVWQESAWQDRGWSWSRDWFWGWGWWWGWCPETPGASLV</sequence>
<dbReference type="EMBL" id="HBUF01338825">
    <property type="protein sequence ID" value="CAG6698924.1"/>
    <property type="molecule type" value="Transcribed_RNA"/>
</dbReference>
<dbReference type="EMBL" id="HBUF01338835">
    <property type="protein sequence ID" value="CAG6698974.1"/>
    <property type="molecule type" value="Transcribed_RNA"/>
</dbReference>
<dbReference type="EMBL" id="HBUF01338824">
    <property type="protein sequence ID" value="CAG6698918.1"/>
    <property type="molecule type" value="Transcribed_RNA"/>
</dbReference>
<reference evidence="1" key="1">
    <citation type="submission" date="2021-05" db="EMBL/GenBank/DDBJ databases">
        <authorList>
            <person name="Alioto T."/>
            <person name="Alioto T."/>
            <person name="Gomez Garrido J."/>
        </authorList>
    </citation>
    <scope>NUCLEOTIDE SEQUENCE</scope>
</reference>
<dbReference type="EMBL" id="HBUF01338823">
    <property type="protein sequence ID" value="CAG6698913.1"/>
    <property type="molecule type" value="Transcribed_RNA"/>
</dbReference>
<dbReference type="EMBL" id="HBUF01338821">
    <property type="protein sequence ID" value="CAG6698903.1"/>
    <property type="molecule type" value="Transcribed_RNA"/>
</dbReference>
<dbReference type="EMBL" id="HBUF01338830">
    <property type="protein sequence ID" value="CAG6698947.1"/>
    <property type="molecule type" value="Transcribed_RNA"/>
</dbReference>
<dbReference type="EMBL" id="HBUF01338833">
    <property type="protein sequence ID" value="CAG6698963.1"/>
    <property type="molecule type" value="Transcribed_RNA"/>
</dbReference>
<dbReference type="EMBL" id="HBUF01338831">
    <property type="protein sequence ID" value="CAG6698953.1"/>
    <property type="molecule type" value="Transcribed_RNA"/>
</dbReference>
<organism evidence="1">
    <name type="scientific">Cacopsylla melanoneura</name>
    <dbReference type="NCBI Taxonomy" id="428564"/>
    <lineage>
        <taxon>Eukaryota</taxon>
        <taxon>Metazoa</taxon>
        <taxon>Ecdysozoa</taxon>
        <taxon>Arthropoda</taxon>
        <taxon>Hexapoda</taxon>
        <taxon>Insecta</taxon>
        <taxon>Pterygota</taxon>
        <taxon>Neoptera</taxon>
        <taxon>Paraneoptera</taxon>
        <taxon>Hemiptera</taxon>
        <taxon>Sternorrhyncha</taxon>
        <taxon>Psylloidea</taxon>
        <taxon>Psyllidae</taxon>
        <taxon>Psyllinae</taxon>
        <taxon>Cacopsylla</taxon>
    </lineage>
</organism>
<protein>
    <submittedName>
        <fullName evidence="1">Uncharacterized protein</fullName>
    </submittedName>
</protein>